<protein>
    <submittedName>
        <fullName evidence="1">Uncharacterized protein</fullName>
    </submittedName>
</protein>
<gene>
    <name evidence="1" type="ordered locus">A1C_01205</name>
</gene>
<organism evidence="1 2">
    <name type="scientific">Rickettsia akari (strain Hartford)</name>
    <dbReference type="NCBI Taxonomy" id="293614"/>
    <lineage>
        <taxon>Bacteria</taxon>
        <taxon>Pseudomonadati</taxon>
        <taxon>Pseudomonadota</taxon>
        <taxon>Alphaproteobacteria</taxon>
        <taxon>Rickettsiales</taxon>
        <taxon>Rickettsiaceae</taxon>
        <taxon>Rickettsieae</taxon>
        <taxon>Rickettsia</taxon>
        <taxon>spotted fever group</taxon>
    </lineage>
</organism>
<keyword evidence="2" id="KW-1185">Reference proteome</keyword>
<dbReference type="KEGG" id="rak:A1C_01205"/>
<proteinExistence type="predicted"/>
<dbReference type="AlphaFoldDB" id="A8GME1"/>
<dbReference type="Proteomes" id="UP000006830">
    <property type="component" value="Chromosome"/>
</dbReference>
<dbReference type="EMBL" id="CP000847">
    <property type="protein sequence ID" value="ABV74566.1"/>
    <property type="molecule type" value="Genomic_DNA"/>
</dbReference>
<reference evidence="1" key="1">
    <citation type="submission" date="2007-09" db="EMBL/GenBank/DDBJ databases">
        <title>Complete Genome Sequence of Rickettsia akari.</title>
        <authorList>
            <person name="Madan A."/>
            <person name="Fahey J."/>
            <person name="Helton E."/>
            <person name="Ketteman M."/>
            <person name="Madan A."/>
            <person name="Rodrigues S."/>
            <person name="Sanchez A."/>
            <person name="Whiting M."/>
            <person name="Dasch G."/>
            <person name="Eremeeva M."/>
        </authorList>
    </citation>
    <scope>NUCLEOTIDE SEQUENCE</scope>
    <source>
        <strain evidence="1">Hartford</strain>
    </source>
</reference>
<evidence type="ECO:0000313" key="1">
    <source>
        <dbReference type="EMBL" id="ABV74566.1"/>
    </source>
</evidence>
<evidence type="ECO:0000313" key="2">
    <source>
        <dbReference type="Proteomes" id="UP000006830"/>
    </source>
</evidence>
<sequence length="39" mass="4201">MIPPFCTFSIILPNSSGVDKEPSSVTIKLLLFVLIIPIG</sequence>
<name>A8GME1_RICAH</name>
<accession>A8GME1</accession>
<dbReference type="HOGENOM" id="CLU_3316115_0_0_5"/>